<dbReference type="SUPFAM" id="SSF52833">
    <property type="entry name" value="Thioredoxin-like"/>
    <property type="match status" value="1"/>
</dbReference>
<reference evidence="7 8" key="1">
    <citation type="submission" date="2024-09" db="EMBL/GenBank/DDBJ databases">
        <authorList>
            <person name="Sun Q."/>
            <person name="Mori K."/>
        </authorList>
    </citation>
    <scope>NUCLEOTIDE SEQUENCE [LARGE SCALE GENOMIC DNA]</scope>
    <source>
        <strain evidence="7 8">CECT 8300</strain>
    </source>
</reference>
<dbReference type="InterPro" id="IPR013766">
    <property type="entry name" value="Thioredoxin_domain"/>
</dbReference>
<dbReference type="Gene3D" id="3.40.30.10">
    <property type="entry name" value="Glutaredoxin"/>
    <property type="match status" value="1"/>
</dbReference>
<keyword evidence="2" id="KW-0201">Cytochrome c-type biogenesis</keyword>
<evidence type="ECO:0000313" key="8">
    <source>
        <dbReference type="Proteomes" id="UP001589590"/>
    </source>
</evidence>
<name>A0ABV5GVT2_9FLAO</name>
<comment type="subcellular location">
    <subcellularLocation>
        <location evidence="1">Cell envelope</location>
    </subcellularLocation>
</comment>
<evidence type="ECO:0000256" key="4">
    <source>
        <dbReference type="ARBA" id="ARBA00023284"/>
    </source>
</evidence>
<dbReference type="Pfam" id="PF00578">
    <property type="entry name" value="AhpC-TSA"/>
    <property type="match status" value="1"/>
</dbReference>
<dbReference type="RefSeq" id="WP_290269531.1">
    <property type="nucleotide sequence ID" value="NZ_JAUFQP010000007.1"/>
</dbReference>
<keyword evidence="8" id="KW-1185">Reference proteome</keyword>
<gene>
    <name evidence="7" type="ORF">ACFFU1_02445</name>
</gene>
<accession>A0ABV5GVT2</accession>
<proteinExistence type="predicted"/>
<dbReference type="PANTHER" id="PTHR42852:SF6">
    <property type="entry name" value="THIOL:DISULFIDE INTERCHANGE PROTEIN DSBE"/>
    <property type="match status" value="1"/>
</dbReference>
<evidence type="ECO:0000256" key="2">
    <source>
        <dbReference type="ARBA" id="ARBA00022748"/>
    </source>
</evidence>
<feature type="domain" description="Thioredoxin" evidence="6">
    <location>
        <begin position="304"/>
        <end position="449"/>
    </location>
</feature>
<dbReference type="InterPro" id="IPR036249">
    <property type="entry name" value="Thioredoxin-like_sf"/>
</dbReference>
<dbReference type="InterPro" id="IPR000866">
    <property type="entry name" value="AhpC/TSA"/>
</dbReference>
<keyword evidence="4" id="KW-0676">Redox-active center</keyword>
<organism evidence="7 8">
    <name type="scientific">Algibacter miyuki</name>
    <dbReference type="NCBI Taxonomy" id="1306933"/>
    <lineage>
        <taxon>Bacteria</taxon>
        <taxon>Pseudomonadati</taxon>
        <taxon>Bacteroidota</taxon>
        <taxon>Flavobacteriia</taxon>
        <taxon>Flavobacteriales</taxon>
        <taxon>Flavobacteriaceae</taxon>
        <taxon>Algibacter</taxon>
    </lineage>
</organism>
<keyword evidence="3" id="KW-1015">Disulfide bond</keyword>
<evidence type="ECO:0000256" key="1">
    <source>
        <dbReference type="ARBA" id="ARBA00004196"/>
    </source>
</evidence>
<evidence type="ECO:0000256" key="5">
    <source>
        <dbReference type="SAM" id="SignalP"/>
    </source>
</evidence>
<evidence type="ECO:0000313" key="7">
    <source>
        <dbReference type="EMBL" id="MFB9103744.1"/>
    </source>
</evidence>
<dbReference type="PROSITE" id="PS51352">
    <property type="entry name" value="THIOREDOXIN_2"/>
    <property type="match status" value="1"/>
</dbReference>
<sequence>MKRLLFLIALLPSILLAQHSIKGKFSPAKEYNFALLYKVTPTVSEYISNAEVNKETGSFEFQLDSLNTKGMYRVVYAVPQEDYNFDIMYNGKEDIELTFNSETGVTFLKSSENKLLASYTNSMSMVTQSIGNYFREESNKPKALKAIFKTQKETQENFEAAAKGMMALDFIKANRPYIPTDFEPVETYISHLKAHYFDHVDFNNKALQSSSFLEEKMLNYVFGMTSDTEDDVANYENNIDVFYEALKTAPLGVKRILLVDLWQQMIDLDYDAVANYISNTYLMSVAKALKDQDLIDGLTLFENTSIGQKAPDFSFDMTKDKKLVKTQLSKLDVAQTYVVVFWSSTCSHCLDEIPQLQTYVKTLEKGLVKVIAVALEDDPYKWKSLTYNYPSFIHVYGEGKWENKIGNDYGVTATPTYYILDKDKKIISKPEDFKLLKAFYKEGFDKVEE</sequence>
<feature type="chain" id="PRO_5045296736" evidence="5">
    <location>
        <begin position="18"/>
        <end position="449"/>
    </location>
</feature>
<feature type="signal peptide" evidence="5">
    <location>
        <begin position="1"/>
        <end position="17"/>
    </location>
</feature>
<dbReference type="InterPro" id="IPR050553">
    <property type="entry name" value="Thioredoxin_ResA/DsbE_sf"/>
</dbReference>
<dbReference type="PANTHER" id="PTHR42852">
    <property type="entry name" value="THIOL:DISULFIDE INTERCHANGE PROTEIN DSBE"/>
    <property type="match status" value="1"/>
</dbReference>
<keyword evidence="5" id="KW-0732">Signal</keyword>
<evidence type="ECO:0000256" key="3">
    <source>
        <dbReference type="ARBA" id="ARBA00023157"/>
    </source>
</evidence>
<dbReference type="CDD" id="cd02966">
    <property type="entry name" value="TlpA_like_family"/>
    <property type="match status" value="1"/>
</dbReference>
<evidence type="ECO:0000259" key="6">
    <source>
        <dbReference type="PROSITE" id="PS51352"/>
    </source>
</evidence>
<dbReference type="EMBL" id="JBHMFA010000001">
    <property type="protein sequence ID" value="MFB9103744.1"/>
    <property type="molecule type" value="Genomic_DNA"/>
</dbReference>
<comment type="caution">
    <text evidence="7">The sequence shown here is derived from an EMBL/GenBank/DDBJ whole genome shotgun (WGS) entry which is preliminary data.</text>
</comment>
<dbReference type="Proteomes" id="UP001589590">
    <property type="component" value="Unassembled WGS sequence"/>
</dbReference>
<protein>
    <submittedName>
        <fullName evidence="7">TlpA family protein disulfide reductase</fullName>
    </submittedName>
</protein>